<sequence>MKSCFSLLSPFSFYFAFIIQQNIHTLGVRENAVIGLKTGG</sequence>
<reference evidence="2" key="1">
    <citation type="submission" date="2015-01" db="EMBL/GenBank/DDBJ databases">
        <title>Comparative genome analysis of Bacillus coagulans HM-08, Clostridium butyricum HM-68, Bacillus subtilis HM-66 and Bacillus paralicheniformis BL-09.</title>
        <authorList>
            <person name="Zhang H."/>
        </authorList>
    </citation>
    <scope>NUCLEOTIDE SEQUENCE [LARGE SCALE GENOMIC DNA]</scope>
    <source>
        <strain evidence="2">HM-08</strain>
    </source>
</reference>
<dbReference type="EMBL" id="CP010525">
    <property type="protein sequence ID" value="AJO21482.1"/>
    <property type="molecule type" value="Genomic_DNA"/>
</dbReference>
<name>A0AAN0T2I4_HEYCO</name>
<evidence type="ECO:0000313" key="2">
    <source>
        <dbReference type="Proteomes" id="UP000032024"/>
    </source>
</evidence>
<protein>
    <submittedName>
        <fullName evidence="1">Uncharacterized protein</fullName>
    </submittedName>
</protein>
<keyword evidence="2" id="KW-1185">Reference proteome</keyword>
<evidence type="ECO:0000313" key="1">
    <source>
        <dbReference type="EMBL" id="AJO21482.1"/>
    </source>
</evidence>
<dbReference type="Proteomes" id="UP000032024">
    <property type="component" value="Chromosome"/>
</dbReference>
<accession>A0AAN0T2I4</accession>
<gene>
    <name evidence="1" type="ORF">SB48_HM08orf01053</name>
</gene>
<proteinExistence type="predicted"/>
<organism evidence="1 2">
    <name type="scientific">Heyndrickxia coagulans</name>
    <name type="common">Weizmannia coagulans</name>
    <dbReference type="NCBI Taxonomy" id="1398"/>
    <lineage>
        <taxon>Bacteria</taxon>
        <taxon>Bacillati</taxon>
        <taxon>Bacillota</taxon>
        <taxon>Bacilli</taxon>
        <taxon>Bacillales</taxon>
        <taxon>Bacillaceae</taxon>
        <taxon>Heyndrickxia</taxon>
    </lineage>
</organism>
<dbReference type="AlphaFoldDB" id="A0AAN0T2I4"/>